<organism evidence="7 8">
    <name type="scientific">Candidatus Anaerobiospirillum pullistercoris</name>
    <dbReference type="NCBI Taxonomy" id="2838452"/>
    <lineage>
        <taxon>Bacteria</taxon>
        <taxon>Pseudomonadati</taxon>
        <taxon>Pseudomonadota</taxon>
        <taxon>Gammaproteobacteria</taxon>
        <taxon>Aeromonadales</taxon>
        <taxon>Succinivibrionaceae</taxon>
        <taxon>Anaerobiospirillum</taxon>
    </lineage>
</organism>
<sequence>MDFATTCLHGGYEPKNGEPSALPIYQSTTFKYDSTAEVAKLFDLQAEGVFYSRLANPTVDAVEQKLAALEGGVGAICTSSGQAACFIALLNLCRSGDHIVACSNLYGGSINLLCVTFKRFGIEVTFVDQHKSNEELAQYFQPNTKALYAETIANPSTDVLDIARMAELAHAHGVPLVIDNTLATPYLCRPIEHGADIVVHSTSKYLDGHALALGGAIVDSGNFDWAAHADKFAEFVEPDESYHGCVYTQAFGKAAYIVKARAQFIRDLGCLQSPQNALYLNLGLETLPLRMERYHQNALQVAKFLQGHPQVVSVNYPNLDGSPSYELAQKYLRDGKSSGVLSFVLKGGFSAGAKFIDALKLVRLEVHVADIRSCVLHPASTSHRQLTPEQLKNAGVDEGLVRISVGLENIEDILTDLEQALAQL</sequence>
<dbReference type="Gene3D" id="3.90.1150.10">
    <property type="entry name" value="Aspartate Aminotransferase, domain 1"/>
    <property type="match status" value="1"/>
</dbReference>
<dbReference type="InterPro" id="IPR006235">
    <property type="entry name" value="OAc-hSer/O-AcSer_sulfhydrylase"/>
</dbReference>
<dbReference type="InterPro" id="IPR015422">
    <property type="entry name" value="PyrdxlP-dep_Trfase_small"/>
</dbReference>
<evidence type="ECO:0000256" key="2">
    <source>
        <dbReference type="ARBA" id="ARBA00009077"/>
    </source>
</evidence>
<evidence type="ECO:0000256" key="6">
    <source>
        <dbReference type="RuleBase" id="RU362118"/>
    </source>
</evidence>
<dbReference type="EMBL" id="DXEV01000113">
    <property type="protein sequence ID" value="HIX56993.1"/>
    <property type="molecule type" value="Genomic_DNA"/>
</dbReference>
<dbReference type="GO" id="GO:0030170">
    <property type="term" value="F:pyridoxal phosphate binding"/>
    <property type="evidence" value="ECO:0007669"/>
    <property type="project" value="InterPro"/>
</dbReference>
<dbReference type="GO" id="GO:0004124">
    <property type="term" value="F:cysteine synthase activity"/>
    <property type="evidence" value="ECO:0007669"/>
    <property type="project" value="TreeGrafter"/>
</dbReference>
<keyword evidence="4 5" id="KW-0663">Pyridoxal phosphate</keyword>
<dbReference type="NCBIfam" id="TIGR01326">
    <property type="entry name" value="OAH_OAS_sulfhy"/>
    <property type="match status" value="1"/>
</dbReference>
<comment type="cofactor">
    <cofactor evidence="1 6">
        <name>pyridoxal 5'-phosphate</name>
        <dbReference type="ChEBI" id="CHEBI:597326"/>
    </cofactor>
</comment>
<evidence type="ECO:0000256" key="3">
    <source>
        <dbReference type="ARBA" id="ARBA00022679"/>
    </source>
</evidence>
<dbReference type="Proteomes" id="UP000886829">
    <property type="component" value="Unassembled WGS sequence"/>
</dbReference>
<dbReference type="InterPro" id="IPR000277">
    <property type="entry name" value="Cys/Met-Metab_PyrdxlP-dep_enz"/>
</dbReference>
<dbReference type="PANTHER" id="PTHR43797:SF3">
    <property type="entry name" value="O-ACETYLHOMOSERINE SULFHYDRYLASE"/>
    <property type="match status" value="1"/>
</dbReference>
<proteinExistence type="inferred from homology"/>
<dbReference type="GO" id="GO:0006535">
    <property type="term" value="P:cysteine biosynthetic process from serine"/>
    <property type="evidence" value="ECO:0007669"/>
    <property type="project" value="TreeGrafter"/>
</dbReference>
<dbReference type="InterPro" id="IPR015421">
    <property type="entry name" value="PyrdxlP-dep_Trfase_major"/>
</dbReference>
<dbReference type="AlphaFoldDB" id="A0A9D2B0T5"/>
<feature type="modified residue" description="N6-(pyridoxal phosphate)lysine" evidence="5">
    <location>
        <position position="204"/>
    </location>
</feature>
<gene>
    <name evidence="7" type="ORF">H9850_05935</name>
</gene>
<dbReference type="SUPFAM" id="SSF53383">
    <property type="entry name" value="PLP-dependent transferases"/>
    <property type="match status" value="1"/>
</dbReference>
<evidence type="ECO:0000313" key="8">
    <source>
        <dbReference type="Proteomes" id="UP000886829"/>
    </source>
</evidence>
<keyword evidence="3" id="KW-0808">Transferase</keyword>
<evidence type="ECO:0000256" key="4">
    <source>
        <dbReference type="ARBA" id="ARBA00022898"/>
    </source>
</evidence>
<dbReference type="InterPro" id="IPR015424">
    <property type="entry name" value="PyrdxlP-dep_Trfase"/>
</dbReference>
<dbReference type="GO" id="GO:0071269">
    <property type="term" value="P:L-homocysteine biosynthetic process"/>
    <property type="evidence" value="ECO:0007669"/>
    <property type="project" value="TreeGrafter"/>
</dbReference>
<reference evidence="7" key="1">
    <citation type="journal article" date="2021" name="PeerJ">
        <title>Extensive microbial diversity within the chicken gut microbiome revealed by metagenomics and culture.</title>
        <authorList>
            <person name="Gilroy R."/>
            <person name="Ravi A."/>
            <person name="Getino M."/>
            <person name="Pursley I."/>
            <person name="Horton D.L."/>
            <person name="Alikhan N.F."/>
            <person name="Baker D."/>
            <person name="Gharbi K."/>
            <person name="Hall N."/>
            <person name="Watson M."/>
            <person name="Adriaenssens E.M."/>
            <person name="Foster-Nyarko E."/>
            <person name="Jarju S."/>
            <person name="Secka A."/>
            <person name="Antonio M."/>
            <person name="Oren A."/>
            <person name="Chaudhuri R.R."/>
            <person name="La Ragione R."/>
            <person name="Hildebrand F."/>
            <person name="Pallen M.J."/>
        </authorList>
    </citation>
    <scope>NUCLEOTIDE SEQUENCE</scope>
    <source>
        <strain evidence="7">USASDec5-558</strain>
    </source>
</reference>
<name>A0A9D2B0T5_9GAMM</name>
<dbReference type="Gene3D" id="3.40.640.10">
    <property type="entry name" value="Type I PLP-dependent aspartate aminotransferase-like (Major domain)"/>
    <property type="match status" value="1"/>
</dbReference>
<protein>
    <submittedName>
        <fullName evidence="7">O-acetylhomoserine aminocarboxypropyltransferase/cysteine synthase</fullName>
    </submittedName>
</protein>
<dbReference type="CDD" id="cd00614">
    <property type="entry name" value="CGS_like"/>
    <property type="match status" value="1"/>
</dbReference>
<dbReference type="PIRSF" id="PIRSF001434">
    <property type="entry name" value="CGS"/>
    <property type="match status" value="1"/>
</dbReference>
<evidence type="ECO:0000256" key="1">
    <source>
        <dbReference type="ARBA" id="ARBA00001933"/>
    </source>
</evidence>
<dbReference type="GO" id="GO:0003961">
    <property type="term" value="F:O-acetylhomoserine aminocarboxypropyltransferase activity"/>
    <property type="evidence" value="ECO:0007669"/>
    <property type="project" value="TreeGrafter"/>
</dbReference>
<dbReference type="PANTHER" id="PTHR43797">
    <property type="entry name" value="HOMOCYSTEINE/CYSTEINE SYNTHASE"/>
    <property type="match status" value="1"/>
</dbReference>
<evidence type="ECO:0000256" key="5">
    <source>
        <dbReference type="PIRSR" id="PIRSR001434-2"/>
    </source>
</evidence>
<comment type="similarity">
    <text evidence="2 6">Belongs to the trans-sulfuration enzymes family.</text>
</comment>
<dbReference type="Pfam" id="PF01053">
    <property type="entry name" value="Cys_Met_Meta_PP"/>
    <property type="match status" value="1"/>
</dbReference>
<comment type="caution">
    <text evidence="7">The sequence shown here is derived from an EMBL/GenBank/DDBJ whole genome shotgun (WGS) entry which is preliminary data.</text>
</comment>
<dbReference type="FunFam" id="3.40.640.10:FF:000035">
    <property type="entry name" value="O-succinylhomoserine sulfhydrylase"/>
    <property type="match status" value="1"/>
</dbReference>
<evidence type="ECO:0000313" key="7">
    <source>
        <dbReference type="EMBL" id="HIX56993.1"/>
    </source>
</evidence>
<reference evidence="7" key="2">
    <citation type="submission" date="2021-04" db="EMBL/GenBank/DDBJ databases">
        <authorList>
            <person name="Gilroy R."/>
        </authorList>
    </citation>
    <scope>NUCLEOTIDE SEQUENCE</scope>
    <source>
        <strain evidence="7">USASDec5-558</strain>
    </source>
</reference>
<dbReference type="GO" id="GO:0019346">
    <property type="term" value="P:transsulfuration"/>
    <property type="evidence" value="ECO:0007669"/>
    <property type="project" value="InterPro"/>
</dbReference>
<dbReference type="GO" id="GO:0005737">
    <property type="term" value="C:cytoplasm"/>
    <property type="evidence" value="ECO:0007669"/>
    <property type="project" value="TreeGrafter"/>
</dbReference>
<accession>A0A9D2B0T5</accession>